<keyword evidence="1" id="KW-0645">Protease</keyword>
<dbReference type="GO" id="GO:0006508">
    <property type="term" value="P:proteolysis"/>
    <property type="evidence" value="ECO:0007669"/>
    <property type="project" value="UniProtKB-KW"/>
</dbReference>
<reference evidence="9" key="2">
    <citation type="journal article" date="2024" name="Plant">
        <title>Genomic evolution and insights into agronomic trait innovations of Sesamum species.</title>
        <authorList>
            <person name="Miao H."/>
            <person name="Wang L."/>
            <person name="Qu L."/>
            <person name="Liu H."/>
            <person name="Sun Y."/>
            <person name="Le M."/>
            <person name="Wang Q."/>
            <person name="Wei S."/>
            <person name="Zheng Y."/>
            <person name="Lin W."/>
            <person name="Duan Y."/>
            <person name="Cao H."/>
            <person name="Xiong S."/>
            <person name="Wang X."/>
            <person name="Wei L."/>
            <person name="Li C."/>
            <person name="Ma Q."/>
            <person name="Ju M."/>
            <person name="Zhao R."/>
            <person name="Li G."/>
            <person name="Mu C."/>
            <person name="Tian Q."/>
            <person name="Mei H."/>
            <person name="Zhang T."/>
            <person name="Gao T."/>
            <person name="Zhang H."/>
        </authorList>
    </citation>
    <scope>NUCLEOTIDE SEQUENCE</scope>
    <source>
        <strain evidence="9">G02</strain>
    </source>
</reference>
<protein>
    <submittedName>
        <fullName evidence="9">Transposon Ty3-G Gag-Pol polyprotein</fullName>
    </submittedName>
</protein>
<dbReference type="GO" id="GO:0008233">
    <property type="term" value="F:peptidase activity"/>
    <property type="evidence" value="ECO:0007669"/>
    <property type="project" value="UniProtKB-KW"/>
</dbReference>
<reference evidence="9" key="1">
    <citation type="submission" date="2020-06" db="EMBL/GenBank/DDBJ databases">
        <authorList>
            <person name="Li T."/>
            <person name="Hu X."/>
            <person name="Zhang T."/>
            <person name="Song X."/>
            <person name="Zhang H."/>
            <person name="Dai N."/>
            <person name="Sheng W."/>
            <person name="Hou X."/>
            <person name="Wei L."/>
        </authorList>
    </citation>
    <scope>NUCLEOTIDE SEQUENCE</scope>
    <source>
        <strain evidence="9">G02</strain>
        <tissue evidence="9">Leaf</tissue>
    </source>
</reference>
<dbReference type="InterPro" id="IPR043502">
    <property type="entry name" value="DNA/RNA_pol_sf"/>
</dbReference>
<evidence type="ECO:0000256" key="7">
    <source>
        <dbReference type="ARBA" id="ARBA00022918"/>
    </source>
</evidence>
<evidence type="ECO:0000256" key="5">
    <source>
        <dbReference type="ARBA" id="ARBA00022759"/>
    </source>
</evidence>
<dbReference type="PROSITE" id="PS50878">
    <property type="entry name" value="RT_POL"/>
    <property type="match status" value="1"/>
</dbReference>
<dbReference type="Gene3D" id="3.30.70.270">
    <property type="match status" value="1"/>
</dbReference>
<feature type="domain" description="Reverse transcriptase" evidence="8">
    <location>
        <begin position="161"/>
        <end position="340"/>
    </location>
</feature>
<dbReference type="PANTHER" id="PTHR24559:SF450">
    <property type="entry name" value="RNA-DIRECTED DNA POLYMERASE HOMOLOG"/>
    <property type="match status" value="1"/>
</dbReference>
<dbReference type="AlphaFoldDB" id="A0AAW2PKL7"/>
<evidence type="ECO:0000313" key="9">
    <source>
        <dbReference type="EMBL" id="KAL0355638.1"/>
    </source>
</evidence>
<dbReference type="EMBL" id="JACGWJ010000017">
    <property type="protein sequence ID" value="KAL0355638.1"/>
    <property type="molecule type" value="Genomic_DNA"/>
</dbReference>
<keyword evidence="5" id="KW-0255">Endonuclease</keyword>
<keyword evidence="3" id="KW-0548">Nucleotidyltransferase</keyword>
<organism evidence="9">
    <name type="scientific">Sesamum radiatum</name>
    <name type="common">Black benniseed</name>
    <dbReference type="NCBI Taxonomy" id="300843"/>
    <lineage>
        <taxon>Eukaryota</taxon>
        <taxon>Viridiplantae</taxon>
        <taxon>Streptophyta</taxon>
        <taxon>Embryophyta</taxon>
        <taxon>Tracheophyta</taxon>
        <taxon>Spermatophyta</taxon>
        <taxon>Magnoliopsida</taxon>
        <taxon>eudicotyledons</taxon>
        <taxon>Gunneridae</taxon>
        <taxon>Pentapetalae</taxon>
        <taxon>asterids</taxon>
        <taxon>lamiids</taxon>
        <taxon>Lamiales</taxon>
        <taxon>Pedaliaceae</taxon>
        <taxon>Sesamum</taxon>
    </lineage>
</organism>
<dbReference type="Gene3D" id="3.10.10.10">
    <property type="entry name" value="HIV Type 1 Reverse Transcriptase, subunit A, domain 1"/>
    <property type="match status" value="1"/>
</dbReference>
<gene>
    <name evidence="9" type="ORF">Sradi_4010700</name>
</gene>
<dbReference type="InterPro" id="IPR043128">
    <property type="entry name" value="Rev_trsase/Diguanyl_cyclase"/>
</dbReference>
<evidence type="ECO:0000259" key="8">
    <source>
        <dbReference type="PROSITE" id="PS50878"/>
    </source>
</evidence>
<dbReference type="FunFam" id="3.10.10.10:FF:000007">
    <property type="entry name" value="Retrovirus-related Pol polyprotein from transposon 17.6-like Protein"/>
    <property type="match status" value="1"/>
</dbReference>
<dbReference type="CDD" id="cd01647">
    <property type="entry name" value="RT_LTR"/>
    <property type="match status" value="1"/>
</dbReference>
<proteinExistence type="predicted"/>
<evidence type="ECO:0000256" key="1">
    <source>
        <dbReference type="ARBA" id="ARBA00022670"/>
    </source>
</evidence>
<accession>A0AAW2PKL7</accession>
<name>A0AAW2PKL7_SESRA</name>
<evidence type="ECO:0000256" key="4">
    <source>
        <dbReference type="ARBA" id="ARBA00022722"/>
    </source>
</evidence>
<evidence type="ECO:0000256" key="3">
    <source>
        <dbReference type="ARBA" id="ARBA00022695"/>
    </source>
</evidence>
<comment type="caution">
    <text evidence="9">The sequence shown here is derived from an EMBL/GenBank/DDBJ whole genome shotgun (WGS) entry which is preliminary data.</text>
</comment>
<dbReference type="InterPro" id="IPR053134">
    <property type="entry name" value="RNA-dir_DNA_polymerase"/>
</dbReference>
<dbReference type="GO" id="GO:0003964">
    <property type="term" value="F:RNA-directed DNA polymerase activity"/>
    <property type="evidence" value="ECO:0007669"/>
    <property type="project" value="UniProtKB-KW"/>
</dbReference>
<sequence>MKERRRRNLCYNCDELFRLGYKCKQQFMYFLLAEDEVREDDEDDEPHIAATDEDMTISVNALNGNTDFTTFRVKGRAYGQDIEILIDGGSTHCFLDVEAASRLGCALAPTTPMVEPQGLPPKRNIEHRITLKHDVVPKKMHLYRYSYAQKDEIESIVKGMLKEGIIQPSQSPFRSPVLLVKKKDGFWRMCVHYRYLNNLTVKYNFPIPDIDELLDELQGARYFSKIDLRFGYFQIRIADEDIRKTSFVTHQGHYEFLVMPFGLCNAPSTFQSLMNILFAPYLHKFILVFFYDILVYSKDWEDHLSQLRITLQLLREHQLFAKRTKCEFGKESIEYIGHIISFN</sequence>
<dbReference type="SUPFAM" id="SSF56672">
    <property type="entry name" value="DNA/RNA polymerases"/>
    <property type="match status" value="1"/>
</dbReference>
<dbReference type="PANTHER" id="PTHR24559">
    <property type="entry name" value="TRANSPOSON TY3-I GAG-POL POLYPROTEIN"/>
    <property type="match status" value="1"/>
</dbReference>
<dbReference type="Pfam" id="PF00078">
    <property type="entry name" value="RVT_1"/>
    <property type="match status" value="1"/>
</dbReference>
<keyword evidence="2" id="KW-0808">Transferase</keyword>
<dbReference type="InterPro" id="IPR000477">
    <property type="entry name" value="RT_dom"/>
</dbReference>
<keyword evidence="4" id="KW-0540">Nuclease</keyword>
<evidence type="ECO:0000256" key="6">
    <source>
        <dbReference type="ARBA" id="ARBA00022801"/>
    </source>
</evidence>
<evidence type="ECO:0000256" key="2">
    <source>
        <dbReference type="ARBA" id="ARBA00022679"/>
    </source>
</evidence>
<keyword evidence="6" id="KW-0378">Hydrolase</keyword>
<keyword evidence="7" id="KW-0695">RNA-directed DNA polymerase</keyword>
<dbReference type="GO" id="GO:0004519">
    <property type="term" value="F:endonuclease activity"/>
    <property type="evidence" value="ECO:0007669"/>
    <property type="project" value="UniProtKB-KW"/>
</dbReference>